<dbReference type="InterPro" id="IPR044672">
    <property type="entry name" value="MOCS2A"/>
</dbReference>
<dbReference type="STRING" id="1054147.F4Q6B6"/>
<reference evidence="3" key="1">
    <citation type="journal article" date="2011" name="Genome Res.">
        <title>Phylogeny-wide analysis of social amoeba genomes highlights ancient origins for complex intercellular communication.</title>
        <authorList>
            <person name="Heidel A.J."/>
            <person name="Lawal H.M."/>
            <person name="Felder M."/>
            <person name="Schilde C."/>
            <person name="Helps N.R."/>
            <person name="Tunggal B."/>
            <person name="Rivero F."/>
            <person name="John U."/>
            <person name="Schleicher M."/>
            <person name="Eichinger L."/>
            <person name="Platzer M."/>
            <person name="Noegel A.A."/>
            <person name="Schaap P."/>
            <person name="Gloeckner G."/>
        </authorList>
    </citation>
    <scope>NUCLEOTIDE SEQUENCE [LARGE SCALE GENOMIC DNA]</scope>
    <source>
        <strain evidence="3">SH3</strain>
    </source>
</reference>
<dbReference type="GO" id="GO:0000166">
    <property type="term" value="F:nucleotide binding"/>
    <property type="evidence" value="ECO:0007669"/>
    <property type="project" value="UniProtKB-KW"/>
</dbReference>
<sequence length="116" mass="13300">MFIFDIYITTYSLVARYHSFRKRLKRGTMAIIIVKCLLFAKIKDLLNNQSSIDIELDDDHCKPIDLFNKLKQLYPQASSVLDICMLAINLEYVDKDENIEIKSTDEVSIIPPVSGG</sequence>
<dbReference type="PANTHER" id="PTHR33359:SF1">
    <property type="entry name" value="MOLYBDOPTERIN SYNTHASE SULFUR CARRIER SUBUNIT"/>
    <property type="match status" value="1"/>
</dbReference>
<dbReference type="SUPFAM" id="SSF54285">
    <property type="entry name" value="MoaD/ThiS"/>
    <property type="match status" value="1"/>
</dbReference>
<dbReference type="GO" id="GO:1990133">
    <property type="term" value="C:molybdopterin adenylyltransferase complex"/>
    <property type="evidence" value="ECO:0007669"/>
    <property type="project" value="TreeGrafter"/>
</dbReference>
<dbReference type="KEGG" id="dfa:DFA_08964"/>
<dbReference type="GO" id="GO:0006777">
    <property type="term" value="P:Mo-molybdopterin cofactor biosynthetic process"/>
    <property type="evidence" value="ECO:0007669"/>
    <property type="project" value="InterPro"/>
</dbReference>
<dbReference type="Proteomes" id="UP000007797">
    <property type="component" value="Unassembled WGS sequence"/>
</dbReference>
<evidence type="ECO:0000313" key="2">
    <source>
        <dbReference type="EMBL" id="EGG16426.1"/>
    </source>
</evidence>
<dbReference type="OrthoDB" id="5531344at2759"/>
<proteinExistence type="predicted"/>
<accession>F4Q6B6</accession>
<dbReference type="RefSeq" id="XP_004354826.1">
    <property type="nucleotide sequence ID" value="XM_004354774.1"/>
</dbReference>
<dbReference type="UniPathway" id="UPA00344"/>
<dbReference type="InterPro" id="IPR003749">
    <property type="entry name" value="ThiS/MoaD-like"/>
</dbReference>
<name>F4Q6B6_CACFS</name>
<dbReference type="OMA" id="INCEYIE"/>
<dbReference type="CDD" id="cd00754">
    <property type="entry name" value="Ubl_MoaD"/>
    <property type="match status" value="1"/>
</dbReference>
<evidence type="ECO:0000313" key="3">
    <source>
        <dbReference type="Proteomes" id="UP000007797"/>
    </source>
</evidence>
<keyword evidence="3" id="KW-1185">Reference proteome</keyword>
<dbReference type="InterPro" id="IPR016155">
    <property type="entry name" value="Mopterin_synth/thiamin_S_b"/>
</dbReference>
<protein>
    <submittedName>
        <fullName evidence="2">Molybdenum cofactor synthesis protein 2 small subunit</fullName>
    </submittedName>
</protein>
<dbReference type="AlphaFoldDB" id="F4Q6B6"/>
<dbReference type="PANTHER" id="PTHR33359">
    <property type="entry name" value="MOLYBDOPTERIN SYNTHASE SULFUR CARRIER SUBUNIT"/>
    <property type="match status" value="1"/>
</dbReference>
<dbReference type="EMBL" id="GL883023">
    <property type="protein sequence ID" value="EGG16426.1"/>
    <property type="molecule type" value="Genomic_DNA"/>
</dbReference>
<gene>
    <name evidence="2" type="primary">mocs2s</name>
    <name evidence="2" type="ORF">DFA_08964</name>
</gene>
<organism evidence="2 3">
    <name type="scientific">Cavenderia fasciculata</name>
    <name type="common">Slime mold</name>
    <name type="synonym">Dictyostelium fasciculatum</name>
    <dbReference type="NCBI Taxonomy" id="261658"/>
    <lineage>
        <taxon>Eukaryota</taxon>
        <taxon>Amoebozoa</taxon>
        <taxon>Evosea</taxon>
        <taxon>Eumycetozoa</taxon>
        <taxon>Dictyostelia</taxon>
        <taxon>Acytosteliales</taxon>
        <taxon>Cavenderiaceae</taxon>
        <taxon>Cavenderia</taxon>
    </lineage>
</organism>
<dbReference type="InterPro" id="IPR012675">
    <property type="entry name" value="Beta-grasp_dom_sf"/>
</dbReference>
<evidence type="ECO:0000256" key="1">
    <source>
        <dbReference type="ARBA" id="ARBA00022741"/>
    </source>
</evidence>
<dbReference type="Gene3D" id="3.10.20.30">
    <property type="match status" value="1"/>
</dbReference>
<dbReference type="Pfam" id="PF02597">
    <property type="entry name" value="ThiS"/>
    <property type="match status" value="1"/>
</dbReference>
<dbReference type="GeneID" id="14868464"/>
<keyword evidence="1" id="KW-0547">Nucleotide-binding</keyword>